<dbReference type="CDD" id="cd00756">
    <property type="entry name" value="MoaE"/>
    <property type="match status" value="1"/>
</dbReference>
<name>A0A4R6P318_9GAMM</name>
<dbReference type="GO" id="GO:0006777">
    <property type="term" value="P:Mo-molybdopterin cofactor biosynthetic process"/>
    <property type="evidence" value="ECO:0007669"/>
    <property type="project" value="UniProtKB-KW"/>
</dbReference>
<evidence type="ECO:0000256" key="12">
    <source>
        <dbReference type="ARBA" id="ARBA00049878"/>
    </source>
</evidence>
<reference evidence="13 14" key="1">
    <citation type="submission" date="2019-03" db="EMBL/GenBank/DDBJ databases">
        <title>Freshwater and sediment microbial communities from various areas in North America, analyzing microbe dynamics in response to fracking.</title>
        <authorList>
            <person name="Lamendella R."/>
        </authorList>
    </citation>
    <scope>NUCLEOTIDE SEQUENCE [LARGE SCALE GENOMIC DNA]</scope>
    <source>
        <strain evidence="13 14">18_TX</strain>
    </source>
</reference>
<evidence type="ECO:0000313" key="14">
    <source>
        <dbReference type="Proteomes" id="UP000295531"/>
    </source>
</evidence>
<evidence type="ECO:0000256" key="1">
    <source>
        <dbReference type="ARBA" id="ARBA00005046"/>
    </source>
</evidence>
<dbReference type="Pfam" id="PF02391">
    <property type="entry name" value="MoaE"/>
    <property type="match status" value="1"/>
</dbReference>
<dbReference type="PANTHER" id="PTHR23404">
    <property type="entry name" value="MOLYBDOPTERIN SYNTHASE RELATED"/>
    <property type="match status" value="1"/>
</dbReference>
<evidence type="ECO:0000256" key="5">
    <source>
        <dbReference type="ARBA" id="ARBA00022679"/>
    </source>
</evidence>
<dbReference type="NCBIfam" id="NF007959">
    <property type="entry name" value="PRK10678.1"/>
    <property type="match status" value="1"/>
</dbReference>
<evidence type="ECO:0000256" key="8">
    <source>
        <dbReference type="ARBA" id="ARBA00029745"/>
    </source>
</evidence>
<gene>
    <name evidence="13" type="ORF">DEU29_11013</name>
</gene>
<evidence type="ECO:0000256" key="4">
    <source>
        <dbReference type="ARBA" id="ARBA00013858"/>
    </source>
</evidence>
<evidence type="ECO:0000256" key="2">
    <source>
        <dbReference type="ARBA" id="ARBA00005426"/>
    </source>
</evidence>
<comment type="caution">
    <text evidence="13">The sequence shown here is derived from an EMBL/GenBank/DDBJ whole genome shotgun (WGS) entry which is preliminary data.</text>
</comment>
<comment type="similarity">
    <text evidence="2">Belongs to the MoaE family.</text>
</comment>
<sequence length="155" mass="17630">MTVNVSVQNDDFNVGELYNQLATDSRSGAVATFCGLVRDDSGDLKALELEHYPQMTEKALHGIVEQAQQRWPLQRVTVIHRVGYLRVNEQIVFVGVASGHRDAAFEATRFIMDYLKTRAPFWKKEHYADKTHWVEAKQSDDEAAKRWQGSESCGD</sequence>
<comment type="catalytic activity">
    <reaction evidence="12">
        <text>2 [molybdopterin-synthase sulfur-carrier protein]-C-terminal-Gly-aminoethanethioate + cyclic pyranopterin phosphate + H2O = molybdopterin + 2 [molybdopterin-synthase sulfur-carrier protein]-C-terminal Gly-Gly + 2 H(+)</text>
        <dbReference type="Rhea" id="RHEA:26333"/>
        <dbReference type="Rhea" id="RHEA-COMP:12202"/>
        <dbReference type="Rhea" id="RHEA-COMP:19907"/>
        <dbReference type="ChEBI" id="CHEBI:15377"/>
        <dbReference type="ChEBI" id="CHEBI:15378"/>
        <dbReference type="ChEBI" id="CHEBI:58698"/>
        <dbReference type="ChEBI" id="CHEBI:59648"/>
        <dbReference type="ChEBI" id="CHEBI:90778"/>
        <dbReference type="ChEBI" id="CHEBI:232372"/>
        <dbReference type="EC" id="2.8.1.12"/>
    </reaction>
</comment>
<evidence type="ECO:0000256" key="11">
    <source>
        <dbReference type="ARBA" id="ARBA00032474"/>
    </source>
</evidence>
<dbReference type="OrthoDB" id="9803224at2"/>
<dbReference type="EC" id="2.8.1.12" evidence="3"/>
<dbReference type="AlphaFoldDB" id="A0A4R6P318"/>
<dbReference type="GO" id="GO:0030366">
    <property type="term" value="F:molybdopterin synthase activity"/>
    <property type="evidence" value="ECO:0007669"/>
    <property type="project" value="UniProtKB-EC"/>
</dbReference>
<evidence type="ECO:0000256" key="10">
    <source>
        <dbReference type="ARBA" id="ARBA00030781"/>
    </source>
</evidence>
<dbReference type="FunFam" id="3.90.1170.40:FF:000001">
    <property type="entry name" value="Molybdopterin synthase catalytic subunit MoaE"/>
    <property type="match status" value="1"/>
</dbReference>
<accession>A0A4R6P318</accession>
<evidence type="ECO:0000313" key="13">
    <source>
        <dbReference type="EMBL" id="TDP32154.1"/>
    </source>
</evidence>
<keyword evidence="6" id="KW-0501">Molybdenum cofactor biosynthesis</keyword>
<dbReference type="InterPro" id="IPR036563">
    <property type="entry name" value="MoaE_sf"/>
</dbReference>
<dbReference type="SUPFAM" id="SSF54690">
    <property type="entry name" value="Molybdopterin synthase subunit MoaE"/>
    <property type="match status" value="1"/>
</dbReference>
<dbReference type="InterPro" id="IPR003448">
    <property type="entry name" value="Mopterin_biosynth_MoaE"/>
</dbReference>
<dbReference type="RefSeq" id="WP_133539921.1">
    <property type="nucleotide sequence ID" value="NZ_SNXI01000010.1"/>
</dbReference>
<keyword evidence="14" id="KW-1185">Reference proteome</keyword>
<organism evidence="13 14">
    <name type="scientific">Idiomarina aquatica</name>
    <dbReference type="NCBI Taxonomy" id="1327752"/>
    <lineage>
        <taxon>Bacteria</taxon>
        <taxon>Pseudomonadati</taxon>
        <taxon>Pseudomonadota</taxon>
        <taxon>Gammaproteobacteria</taxon>
        <taxon>Alteromonadales</taxon>
        <taxon>Idiomarinaceae</taxon>
        <taxon>Idiomarina</taxon>
    </lineage>
</organism>
<evidence type="ECO:0000256" key="6">
    <source>
        <dbReference type="ARBA" id="ARBA00023150"/>
    </source>
</evidence>
<comment type="subunit">
    <text evidence="7">Heterotetramer of 2 MoaD subunits and 2 MoaE subunits. Also stable as homodimer. The enzyme changes between these two forms during catalysis.</text>
</comment>
<dbReference type="UniPathway" id="UPA00344"/>
<proteinExistence type="inferred from homology"/>
<comment type="pathway">
    <text evidence="1">Cofactor biosynthesis; molybdopterin biosynthesis.</text>
</comment>
<evidence type="ECO:0000256" key="3">
    <source>
        <dbReference type="ARBA" id="ARBA00011950"/>
    </source>
</evidence>
<protein>
    <recommendedName>
        <fullName evidence="4">Molybdopterin synthase catalytic subunit</fullName>
        <ecNumber evidence="3">2.8.1.12</ecNumber>
    </recommendedName>
    <alternativeName>
        <fullName evidence="10">MPT synthase subunit 2</fullName>
    </alternativeName>
    <alternativeName>
        <fullName evidence="8">Molybdenum cofactor biosynthesis protein E</fullName>
    </alternativeName>
    <alternativeName>
        <fullName evidence="9">Molybdopterin-converting factor large subunit</fullName>
    </alternativeName>
    <alternativeName>
        <fullName evidence="11">Molybdopterin-converting factor subunit 2</fullName>
    </alternativeName>
</protein>
<dbReference type="Proteomes" id="UP000295531">
    <property type="component" value="Unassembled WGS sequence"/>
</dbReference>
<keyword evidence="5" id="KW-0808">Transferase</keyword>
<dbReference type="Gene3D" id="3.90.1170.40">
    <property type="entry name" value="Molybdopterin biosynthesis MoaE subunit"/>
    <property type="match status" value="1"/>
</dbReference>
<dbReference type="EMBL" id="SNXI01000010">
    <property type="protein sequence ID" value="TDP32154.1"/>
    <property type="molecule type" value="Genomic_DNA"/>
</dbReference>
<evidence type="ECO:0000256" key="7">
    <source>
        <dbReference type="ARBA" id="ARBA00026066"/>
    </source>
</evidence>
<evidence type="ECO:0000256" key="9">
    <source>
        <dbReference type="ARBA" id="ARBA00030407"/>
    </source>
</evidence>